<evidence type="ECO:0000256" key="3">
    <source>
        <dbReference type="ARBA" id="ARBA00022490"/>
    </source>
</evidence>
<keyword evidence="3" id="KW-0963">Cytoplasm</keyword>
<keyword evidence="4" id="KW-0677">Repeat</keyword>
<organism evidence="7 8">
    <name type="scientific">Trametes cubensis</name>
    <dbReference type="NCBI Taxonomy" id="1111947"/>
    <lineage>
        <taxon>Eukaryota</taxon>
        <taxon>Fungi</taxon>
        <taxon>Dikarya</taxon>
        <taxon>Basidiomycota</taxon>
        <taxon>Agaricomycotina</taxon>
        <taxon>Agaricomycetes</taxon>
        <taxon>Polyporales</taxon>
        <taxon>Polyporaceae</taxon>
        <taxon>Trametes</taxon>
    </lineage>
</organism>
<dbReference type="InterPro" id="IPR052124">
    <property type="entry name" value="Rab9_kelch_effector"/>
</dbReference>
<evidence type="ECO:0000256" key="1">
    <source>
        <dbReference type="ARBA" id="ARBA00004496"/>
    </source>
</evidence>
<gene>
    <name evidence="7" type="ORF">ONZ51_g2789</name>
</gene>
<dbReference type="SUPFAM" id="SSF117281">
    <property type="entry name" value="Kelch motif"/>
    <property type="match status" value="1"/>
</dbReference>
<feature type="region of interest" description="Disordered" evidence="6">
    <location>
        <begin position="34"/>
        <end position="54"/>
    </location>
</feature>
<comment type="caution">
    <text evidence="7">The sequence shown here is derived from an EMBL/GenBank/DDBJ whole genome shotgun (WGS) entry which is preliminary data.</text>
</comment>
<dbReference type="PANTHER" id="PTHR46647:SF1">
    <property type="entry name" value="RAB9 EFFECTOR PROTEIN WITH KELCH MOTIFS"/>
    <property type="match status" value="1"/>
</dbReference>
<comment type="subcellular location">
    <subcellularLocation>
        <location evidence="1">Cytoplasm</location>
    </subcellularLocation>
</comment>
<evidence type="ECO:0000256" key="2">
    <source>
        <dbReference type="ARBA" id="ARBA00022441"/>
    </source>
</evidence>
<evidence type="ECO:0008006" key="9">
    <source>
        <dbReference type="Google" id="ProtNLM"/>
    </source>
</evidence>
<evidence type="ECO:0000313" key="7">
    <source>
        <dbReference type="EMBL" id="KAJ8489723.1"/>
    </source>
</evidence>
<dbReference type="Proteomes" id="UP001215151">
    <property type="component" value="Unassembled WGS sequence"/>
</dbReference>
<evidence type="ECO:0000256" key="6">
    <source>
        <dbReference type="SAM" id="MobiDB-lite"/>
    </source>
</evidence>
<proteinExistence type="predicted"/>
<dbReference type="EMBL" id="JAPEVG010000045">
    <property type="protein sequence ID" value="KAJ8489723.1"/>
    <property type="molecule type" value="Genomic_DNA"/>
</dbReference>
<dbReference type="GO" id="GO:0005737">
    <property type="term" value="C:cytoplasm"/>
    <property type="evidence" value="ECO:0007669"/>
    <property type="project" value="UniProtKB-SubCell"/>
</dbReference>
<dbReference type="PANTHER" id="PTHR46647">
    <property type="entry name" value="RAB9 EFFECTOR PROTEIN WITH KELCH MOTIFS"/>
    <property type="match status" value="1"/>
</dbReference>
<name>A0AAD7TZN7_9APHY</name>
<evidence type="ECO:0000313" key="8">
    <source>
        <dbReference type="Proteomes" id="UP001215151"/>
    </source>
</evidence>
<dbReference type="Pfam" id="PF24681">
    <property type="entry name" value="Kelch_KLHDC2_KLHL20_DRC7"/>
    <property type="match status" value="1"/>
</dbReference>
<protein>
    <recommendedName>
        <fullName evidence="9">Galactose oxidase</fullName>
    </recommendedName>
</protein>
<dbReference type="InterPro" id="IPR015915">
    <property type="entry name" value="Kelch-typ_b-propeller"/>
</dbReference>
<evidence type="ECO:0000256" key="5">
    <source>
        <dbReference type="ARBA" id="ARBA00023054"/>
    </source>
</evidence>
<reference evidence="7" key="1">
    <citation type="submission" date="2022-11" db="EMBL/GenBank/DDBJ databases">
        <title>Genome Sequence of Cubamyces cubensis.</title>
        <authorList>
            <person name="Buettner E."/>
        </authorList>
    </citation>
    <scope>NUCLEOTIDE SEQUENCE</scope>
    <source>
        <strain evidence="7">MPL-01</strain>
    </source>
</reference>
<accession>A0AAD7TZN7</accession>
<keyword evidence="8" id="KW-1185">Reference proteome</keyword>
<dbReference type="AlphaFoldDB" id="A0AAD7TZN7"/>
<sequence>MSFDATQSARTTRPSQLRPASLWSQYRLELPPPATISRRGVAPPTSPSPSPFPRYGHALPVNANASGELFLFGGLARETVKNDVYSISVPDLTATLLHTKGDIPSPRVGHASALVAKVLIIWGGDTRTRQSRPGGKQDNDLYMLNLISREWTCVAVYGPAPVGRYGHAMTVVGSKIYMFGGQVDGVFFNDLWSFNLHSLRKKPTWKLVEPIERYFRPRKRTSHTWITYEDKIVLFGGADCDRHYNDTWEFDTTTKTWSELNCTGIIPSPREGHSAAIVGHIMYVFGGRGSDGKDLGDLFAFDIPDRHWHTLENIGFAPSPRSGHAMASLDTHVLVLGGLCEEQDRHGQDPEDMAVFHEFDTALTYAQFPDFRAYDRFSVASSAYAETLPPYEP</sequence>
<dbReference type="FunFam" id="2.120.10.80:FF:000049">
    <property type="entry name" value="Cell polarity protein (Tea1)"/>
    <property type="match status" value="1"/>
</dbReference>
<dbReference type="Gene3D" id="2.120.10.80">
    <property type="entry name" value="Kelch-type beta propeller"/>
    <property type="match status" value="2"/>
</dbReference>
<keyword evidence="5" id="KW-0175">Coiled coil</keyword>
<keyword evidence="2" id="KW-0880">Kelch repeat</keyword>
<evidence type="ECO:0000256" key="4">
    <source>
        <dbReference type="ARBA" id="ARBA00022737"/>
    </source>
</evidence>